<keyword evidence="2" id="KW-1185">Reference proteome</keyword>
<name>A0A1H6YUN4_9ACTN</name>
<evidence type="ECO:0000313" key="1">
    <source>
        <dbReference type="EMBL" id="SEJ42717.1"/>
    </source>
</evidence>
<accession>A0A1H6YUN4</accession>
<gene>
    <name evidence="1" type="ORF">SAMN05443287_104323</name>
</gene>
<protein>
    <submittedName>
        <fullName evidence="1">Uncharacterized protein</fullName>
    </submittedName>
</protein>
<dbReference type="RefSeq" id="WP_139217937.1">
    <property type="nucleotide sequence ID" value="NZ_BOPI01000005.1"/>
</dbReference>
<evidence type="ECO:0000313" key="2">
    <source>
        <dbReference type="Proteomes" id="UP000198707"/>
    </source>
</evidence>
<sequence length="201" mass="21902">MSVVRWITPTMMVGMPETVAIALITSLSTLTAAGLTGLVTALTVRRQVASQLAAAREERAEQRTMRRAQARRDTYVGFLAACDRAYRALDTEWVGAETAPGEDAPYLALRALDEAYNLVLLAGPDPAARAAGVTVRSVNEEYAQQRRLHQEEATDSGPLAARHRAEHLAVLRRRAERRDAFVTAAHEVLEVDRVAGDIGPT</sequence>
<dbReference type="Proteomes" id="UP000198707">
    <property type="component" value="Unassembled WGS sequence"/>
</dbReference>
<organism evidence="1 2">
    <name type="scientific">Micromonospora phaseoli</name>
    <dbReference type="NCBI Taxonomy" id="1144548"/>
    <lineage>
        <taxon>Bacteria</taxon>
        <taxon>Bacillati</taxon>
        <taxon>Actinomycetota</taxon>
        <taxon>Actinomycetes</taxon>
        <taxon>Micromonosporales</taxon>
        <taxon>Micromonosporaceae</taxon>
        <taxon>Micromonospora</taxon>
    </lineage>
</organism>
<dbReference type="AlphaFoldDB" id="A0A1H6YUN4"/>
<reference evidence="2" key="1">
    <citation type="submission" date="2016-10" db="EMBL/GenBank/DDBJ databases">
        <authorList>
            <person name="Varghese N."/>
            <person name="Submissions S."/>
        </authorList>
    </citation>
    <scope>NUCLEOTIDE SEQUENCE [LARGE SCALE GENOMIC DNA]</scope>
    <source>
        <strain evidence="2">CGMCC 4.7038</strain>
    </source>
</reference>
<dbReference type="OrthoDB" id="3405682at2"/>
<proteinExistence type="predicted"/>
<dbReference type="EMBL" id="FNYV01000004">
    <property type="protein sequence ID" value="SEJ42717.1"/>
    <property type="molecule type" value="Genomic_DNA"/>
</dbReference>